<dbReference type="RefSeq" id="WP_039733935.1">
    <property type="nucleotide sequence ID" value="NZ_JUFX02000264.1"/>
</dbReference>
<dbReference type="OrthoDB" id="7226108at2"/>
<feature type="transmembrane region" description="Helical" evidence="1">
    <location>
        <begin position="53"/>
        <end position="75"/>
    </location>
</feature>
<dbReference type="PANTHER" id="PTHR37314">
    <property type="entry name" value="SLR0142 PROTEIN"/>
    <property type="match status" value="1"/>
</dbReference>
<evidence type="ECO:0000256" key="1">
    <source>
        <dbReference type="SAM" id="Phobius"/>
    </source>
</evidence>
<keyword evidence="2" id="KW-0614">Plasmid</keyword>
<dbReference type="PANTHER" id="PTHR37314:SF4">
    <property type="entry name" value="UPF0700 TRANSMEMBRANE PROTEIN YOAK"/>
    <property type="match status" value="1"/>
</dbReference>
<keyword evidence="1" id="KW-1133">Transmembrane helix</keyword>
<keyword evidence="1" id="KW-0812">Transmembrane</keyword>
<accession>A0A0N1N5E0</accession>
<reference evidence="2 3" key="1">
    <citation type="submission" date="2015-07" db="EMBL/GenBank/DDBJ databases">
        <title>Draft Genome Sequence of Komagataeibacter intermedius Strain AF2, Isolated from Kombucha Tea.</title>
        <authorList>
            <person name="Santos R.A."/>
            <person name="Berretta A.A."/>
            <person name="Barud H.S."/>
            <person name="Ribeiro S.J."/>
            <person name="Gonzalez-Garcia L.N."/>
            <person name="Zucchi T.D."/>
            <person name="Goldman G.H."/>
            <person name="Riano-Pachon D.M."/>
        </authorList>
    </citation>
    <scope>NUCLEOTIDE SEQUENCE [LARGE SCALE GENOMIC DNA]</scope>
    <source>
        <strain evidence="2 3">AF2</strain>
        <plasmid evidence="2">unnamed 5</plasmid>
    </source>
</reference>
<sequence length="216" mass="22959">MTPLIRSALRVLALSLVAGYVDAVGYVELHGIFTAAMTGNSTTFGISLADRDLARAGAIGTVLGLFFFGALAASLLRRALPAYRHEWLWMAGLLVLAQGVHWSHAAGGSARIETLLLAVAMAMQGEALSRFSGISVQTIVVTNNIVKFADNIAEFLCGIWRGKREFSLASLLPGLGWTGCIAGAFVSVFARGATSGFFLVPVPLLIDLFFLWPDQG</sequence>
<dbReference type="Proteomes" id="UP000031553">
    <property type="component" value="Unassembled WGS sequence"/>
</dbReference>
<evidence type="ECO:0000313" key="2">
    <source>
        <dbReference type="EMBL" id="KPH85048.1"/>
    </source>
</evidence>
<dbReference type="EMBL" id="JUFX02000264">
    <property type="protein sequence ID" value="KPH85048.1"/>
    <property type="molecule type" value="Genomic_DNA"/>
</dbReference>
<dbReference type="Pfam" id="PF06912">
    <property type="entry name" value="DUF1275"/>
    <property type="match status" value="1"/>
</dbReference>
<geneLocation type="plasmid" evidence="2">
    <name>unnamed 5</name>
</geneLocation>
<gene>
    <name evidence="2" type="ORF">GLUCOINTEAF2_0203611</name>
</gene>
<comment type="caution">
    <text evidence="2">The sequence shown here is derived from an EMBL/GenBank/DDBJ whole genome shotgun (WGS) entry which is preliminary data.</text>
</comment>
<evidence type="ECO:0008006" key="4">
    <source>
        <dbReference type="Google" id="ProtNLM"/>
    </source>
</evidence>
<keyword evidence="1" id="KW-0472">Membrane</keyword>
<protein>
    <recommendedName>
        <fullName evidence="4">DUF1275 domain-containing protein</fullName>
    </recommendedName>
</protein>
<feature type="transmembrane region" description="Helical" evidence="1">
    <location>
        <begin position="166"/>
        <end position="190"/>
    </location>
</feature>
<name>A0A0N1N5E0_9PROT</name>
<evidence type="ECO:0000313" key="3">
    <source>
        <dbReference type="Proteomes" id="UP000031553"/>
    </source>
</evidence>
<dbReference type="AlphaFoldDB" id="A0A0N1N5E0"/>
<dbReference type="InterPro" id="IPR010699">
    <property type="entry name" value="DUF1275"/>
</dbReference>
<proteinExistence type="predicted"/>
<organism evidence="2 3">
    <name type="scientific">Komagataeibacter intermedius AF2</name>
    <dbReference type="NCBI Taxonomy" id="1458464"/>
    <lineage>
        <taxon>Bacteria</taxon>
        <taxon>Pseudomonadati</taxon>
        <taxon>Pseudomonadota</taxon>
        <taxon>Alphaproteobacteria</taxon>
        <taxon>Acetobacterales</taxon>
        <taxon>Acetobacteraceae</taxon>
        <taxon>Komagataeibacter</taxon>
    </lineage>
</organism>
<feature type="transmembrane region" description="Helical" evidence="1">
    <location>
        <begin position="196"/>
        <end position="212"/>
    </location>
</feature>